<evidence type="ECO:0000256" key="4">
    <source>
        <dbReference type="SAM" id="MobiDB-lite"/>
    </source>
</evidence>
<keyword evidence="7" id="KW-1185">Reference proteome</keyword>
<evidence type="ECO:0000256" key="5">
    <source>
        <dbReference type="SAM" id="SignalP"/>
    </source>
</evidence>
<keyword evidence="1" id="KW-0677">Repeat</keyword>
<dbReference type="PROSITE" id="PS50005">
    <property type="entry name" value="TPR"/>
    <property type="match status" value="2"/>
</dbReference>
<keyword evidence="2 3" id="KW-0802">TPR repeat</keyword>
<name>A0ABV9QVN8_9GAMM</name>
<dbReference type="SUPFAM" id="SSF48452">
    <property type="entry name" value="TPR-like"/>
    <property type="match status" value="2"/>
</dbReference>
<dbReference type="InterPro" id="IPR011990">
    <property type="entry name" value="TPR-like_helical_dom_sf"/>
</dbReference>
<accession>A0ABV9QVN8</accession>
<dbReference type="Pfam" id="PF07719">
    <property type="entry name" value="TPR_2"/>
    <property type="match status" value="1"/>
</dbReference>
<dbReference type="PANTHER" id="PTHR45586:SF14">
    <property type="entry name" value="TETRATRICOPEPTIDE TPR_2 REPEAT PROTEIN"/>
    <property type="match status" value="1"/>
</dbReference>
<feature type="region of interest" description="Disordered" evidence="4">
    <location>
        <begin position="527"/>
        <end position="566"/>
    </location>
</feature>
<evidence type="ECO:0000256" key="1">
    <source>
        <dbReference type="ARBA" id="ARBA00022737"/>
    </source>
</evidence>
<sequence>MSPSPLSKIVLAVGLALAAPLLHAEDALLKPVPVPDLTKLPAPKAEALRKEREEFDRVRATLAGDRLAEAYALLATVYSRNELNAAATVAIEDAVLLAPKDGRWRYLQGIISLNDRNALGAKTSFENAFALDQNYLPIRTAAANQRIAAGDLDGARKMLEEYTAKKQDEAVPYAMLGDIALRQKRYRDAIDQLDRALKLAPDANKLYAQLADAHAGAGDAKAAAEARAKAGNNTPSLYDPLGSGLFGRNAAKAPPAAPTAPQKPVDPKAQAMNEAIVQSGQRQYAAARASLDKALKIAPNDVAVLSLYARIEAISGNIPAAESRAAAAIAADGKNAVARFSQGAVREVAGDDAGAQRGYEDAIRLDPKQIGARVSLGNLLLRNARYDGAIEQYRKVTELSGDGDALARLVAAEVAAGRCAAGLKDVNGALAKSANDPYLLQLFVRLASTCSAASADEKRMALDYAGKIYRGSESAQVGEAYALALAANGKWDDAVKTQQGAMFLVLRGGGQAELAPFREVLQQLQAKKLPDRPWPASSSIYRPARLEPDRGPPLSATPAAAPPKKP</sequence>
<dbReference type="Gene3D" id="1.25.40.10">
    <property type="entry name" value="Tetratricopeptide repeat domain"/>
    <property type="match status" value="2"/>
</dbReference>
<dbReference type="Pfam" id="PF13181">
    <property type="entry name" value="TPR_8"/>
    <property type="match status" value="1"/>
</dbReference>
<evidence type="ECO:0000313" key="6">
    <source>
        <dbReference type="EMBL" id="MFC4820897.1"/>
    </source>
</evidence>
<organism evidence="6 7">
    <name type="scientific">Dokdonella ginsengisoli</name>
    <dbReference type="NCBI Taxonomy" id="363846"/>
    <lineage>
        <taxon>Bacteria</taxon>
        <taxon>Pseudomonadati</taxon>
        <taxon>Pseudomonadota</taxon>
        <taxon>Gammaproteobacteria</taxon>
        <taxon>Lysobacterales</taxon>
        <taxon>Rhodanobacteraceae</taxon>
        <taxon>Dokdonella</taxon>
    </lineage>
</organism>
<feature type="region of interest" description="Disordered" evidence="4">
    <location>
        <begin position="249"/>
        <end position="268"/>
    </location>
</feature>
<dbReference type="PANTHER" id="PTHR45586">
    <property type="entry name" value="TPR REPEAT-CONTAINING PROTEIN PA4667"/>
    <property type="match status" value="1"/>
</dbReference>
<comment type="caution">
    <text evidence="6">The sequence shown here is derived from an EMBL/GenBank/DDBJ whole genome shotgun (WGS) entry which is preliminary data.</text>
</comment>
<feature type="signal peptide" evidence="5">
    <location>
        <begin position="1"/>
        <end position="24"/>
    </location>
</feature>
<proteinExistence type="predicted"/>
<protein>
    <submittedName>
        <fullName evidence="6">Tetratricopeptide repeat protein</fullName>
    </submittedName>
</protein>
<dbReference type="Proteomes" id="UP001595886">
    <property type="component" value="Unassembled WGS sequence"/>
</dbReference>
<dbReference type="InterPro" id="IPR019734">
    <property type="entry name" value="TPR_rpt"/>
</dbReference>
<reference evidence="7" key="1">
    <citation type="journal article" date="2019" name="Int. J. Syst. Evol. Microbiol.">
        <title>The Global Catalogue of Microorganisms (GCM) 10K type strain sequencing project: providing services to taxonomists for standard genome sequencing and annotation.</title>
        <authorList>
            <consortium name="The Broad Institute Genomics Platform"/>
            <consortium name="The Broad Institute Genome Sequencing Center for Infectious Disease"/>
            <person name="Wu L."/>
            <person name="Ma J."/>
        </authorList>
    </citation>
    <scope>NUCLEOTIDE SEQUENCE [LARGE SCALE GENOMIC DNA]</scope>
    <source>
        <strain evidence="7">CCUG 30340</strain>
    </source>
</reference>
<evidence type="ECO:0000313" key="7">
    <source>
        <dbReference type="Proteomes" id="UP001595886"/>
    </source>
</evidence>
<evidence type="ECO:0000256" key="2">
    <source>
        <dbReference type="ARBA" id="ARBA00022803"/>
    </source>
</evidence>
<dbReference type="RefSeq" id="WP_380021016.1">
    <property type="nucleotide sequence ID" value="NZ_JBHSHD010000008.1"/>
</dbReference>
<dbReference type="SMART" id="SM00028">
    <property type="entry name" value="TPR"/>
    <property type="match status" value="5"/>
</dbReference>
<gene>
    <name evidence="6" type="ORF">ACFO6Q_11210</name>
</gene>
<evidence type="ECO:0000256" key="3">
    <source>
        <dbReference type="PROSITE-ProRule" id="PRU00339"/>
    </source>
</evidence>
<feature type="chain" id="PRO_5045181007" evidence="5">
    <location>
        <begin position="25"/>
        <end position="566"/>
    </location>
</feature>
<dbReference type="InterPro" id="IPR051012">
    <property type="entry name" value="CellSynth/LPSAsmb/PSIAsmb"/>
</dbReference>
<feature type="compositionally biased region" description="Low complexity" evidence="4">
    <location>
        <begin position="250"/>
        <end position="263"/>
    </location>
</feature>
<keyword evidence="5" id="KW-0732">Signal</keyword>
<dbReference type="InterPro" id="IPR013105">
    <property type="entry name" value="TPR_2"/>
</dbReference>
<dbReference type="EMBL" id="JBHSHD010000008">
    <property type="protein sequence ID" value="MFC4820897.1"/>
    <property type="molecule type" value="Genomic_DNA"/>
</dbReference>
<feature type="repeat" description="TPR" evidence="3">
    <location>
        <begin position="170"/>
        <end position="203"/>
    </location>
</feature>
<feature type="repeat" description="TPR" evidence="3">
    <location>
        <begin position="370"/>
        <end position="403"/>
    </location>
</feature>